<dbReference type="SUPFAM" id="SSF81321">
    <property type="entry name" value="Family A G protein-coupled receptor-like"/>
    <property type="match status" value="1"/>
</dbReference>
<dbReference type="EMBL" id="CAJNOJ010001065">
    <property type="protein sequence ID" value="CAF1540954.1"/>
    <property type="molecule type" value="Genomic_DNA"/>
</dbReference>
<evidence type="ECO:0000313" key="2">
    <source>
        <dbReference type="EMBL" id="CAF1540954.1"/>
    </source>
</evidence>
<keyword evidence="4" id="KW-1185">Reference proteome</keyword>
<feature type="transmembrane region" description="Helical" evidence="1">
    <location>
        <begin position="279"/>
        <end position="299"/>
    </location>
</feature>
<evidence type="ECO:0000313" key="3">
    <source>
        <dbReference type="EMBL" id="CAF1634721.1"/>
    </source>
</evidence>
<dbReference type="Proteomes" id="UP000663828">
    <property type="component" value="Unassembled WGS sequence"/>
</dbReference>
<organism evidence="3 4">
    <name type="scientific">Adineta ricciae</name>
    <name type="common">Rotifer</name>
    <dbReference type="NCBI Taxonomy" id="249248"/>
    <lineage>
        <taxon>Eukaryota</taxon>
        <taxon>Metazoa</taxon>
        <taxon>Spiralia</taxon>
        <taxon>Gnathifera</taxon>
        <taxon>Rotifera</taxon>
        <taxon>Eurotatoria</taxon>
        <taxon>Bdelloidea</taxon>
        <taxon>Adinetida</taxon>
        <taxon>Adinetidae</taxon>
        <taxon>Adineta</taxon>
    </lineage>
</organism>
<comment type="caution">
    <text evidence="3">The sequence shown here is derived from an EMBL/GenBank/DDBJ whole genome shotgun (WGS) entry which is preliminary data.</text>
</comment>
<feature type="transmembrane region" description="Helical" evidence="1">
    <location>
        <begin position="195"/>
        <end position="215"/>
    </location>
</feature>
<evidence type="ECO:0000313" key="4">
    <source>
        <dbReference type="Proteomes" id="UP000663828"/>
    </source>
</evidence>
<sequence>MSDIINSTSSDSLNAAATIRVPQVVRFWYFLCWDILSLSTTLFNLYFLLFDRTLRRAFHNHIFIVLLFICLIDEIFTVPCFIRNDATTTPWQAPYDFYLFWAFLEYFLYSLQIGLFSWATVERHILIFYDRWLGTSKKRFLFHYFPIIFIISYSLTYHIIVYFGISCDAIFDAFLNGGLYAPCAFTRTPLGTWDLIAHQLIPTLTILISSVALILRVQWQKTRAHRIIDWRKQRKMLIQLISTSIIYLLFNAPWVGIILAYQFGLPGNVAVYGMVYAKFLWYDITFLFPFVTCSSLPELRNKAKQKLLFWKQHRQVHVMQTTVTRRQAPRIAEQANVSPVDS</sequence>
<reference evidence="3" key="1">
    <citation type="submission" date="2021-02" db="EMBL/GenBank/DDBJ databases">
        <authorList>
            <person name="Nowell W R."/>
        </authorList>
    </citation>
    <scope>NUCLEOTIDE SEQUENCE</scope>
</reference>
<gene>
    <name evidence="2" type="ORF">EDS130_LOCUS45314</name>
    <name evidence="3" type="ORF">XAT740_LOCUS52261</name>
</gene>
<dbReference type="EMBL" id="CAJNOR010008564">
    <property type="protein sequence ID" value="CAF1634721.1"/>
    <property type="molecule type" value="Genomic_DNA"/>
</dbReference>
<feature type="transmembrane region" description="Helical" evidence="1">
    <location>
        <begin position="141"/>
        <end position="165"/>
    </location>
</feature>
<evidence type="ECO:0000256" key="1">
    <source>
        <dbReference type="SAM" id="Phobius"/>
    </source>
</evidence>
<dbReference type="AlphaFoldDB" id="A0A816DD17"/>
<name>A0A816DD17_ADIRI</name>
<feature type="transmembrane region" description="Helical" evidence="1">
    <location>
        <begin position="98"/>
        <end position="121"/>
    </location>
</feature>
<feature type="transmembrane region" description="Helical" evidence="1">
    <location>
        <begin position="27"/>
        <end position="49"/>
    </location>
</feature>
<protein>
    <submittedName>
        <fullName evidence="3">Uncharacterized protein</fullName>
    </submittedName>
</protein>
<proteinExistence type="predicted"/>
<keyword evidence="1" id="KW-0812">Transmembrane</keyword>
<dbReference type="Gene3D" id="1.20.1070.10">
    <property type="entry name" value="Rhodopsin 7-helix transmembrane proteins"/>
    <property type="match status" value="1"/>
</dbReference>
<dbReference type="Proteomes" id="UP000663852">
    <property type="component" value="Unassembled WGS sequence"/>
</dbReference>
<keyword evidence="1" id="KW-0472">Membrane</keyword>
<feature type="transmembrane region" description="Helical" evidence="1">
    <location>
        <begin position="236"/>
        <end position="259"/>
    </location>
</feature>
<keyword evidence="1" id="KW-1133">Transmembrane helix</keyword>
<feature type="transmembrane region" description="Helical" evidence="1">
    <location>
        <begin position="61"/>
        <end position="78"/>
    </location>
</feature>
<accession>A0A816DD17</accession>